<evidence type="ECO:0008006" key="4">
    <source>
        <dbReference type="Google" id="ProtNLM"/>
    </source>
</evidence>
<reference evidence="2" key="1">
    <citation type="submission" date="2016-10" db="EMBL/GenBank/DDBJ databases">
        <authorList>
            <person name="Benchimol M."/>
            <person name="Almeida L.G."/>
            <person name="Vasconcelos A.T."/>
            <person name="Perreira-Neves A."/>
            <person name="Rosa I.A."/>
            <person name="Tasca T."/>
            <person name="Bogo M.R."/>
            <person name="de Souza W."/>
        </authorList>
    </citation>
    <scope>NUCLEOTIDE SEQUENCE [LARGE SCALE GENOMIC DNA]</scope>
    <source>
        <strain evidence="2">K</strain>
    </source>
</reference>
<comment type="caution">
    <text evidence="2">The sequence shown here is derived from an EMBL/GenBank/DDBJ whole genome shotgun (WGS) entry which is preliminary data.</text>
</comment>
<dbReference type="Proteomes" id="UP000179807">
    <property type="component" value="Unassembled WGS sequence"/>
</dbReference>
<protein>
    <recommendedName>
        <fullName evidence="4">Sel1 repeat family protein</fullName>
    </recommendedName>
</protein>
<dbReference type="OrthoDB" id="2384430at2759"/>
<dbReference type="VEuPathDB" id="TrichDB:TRFO_19756"/>
<dbReference type="SMART" id="SM00671">
    <property type="entry name" value="SEL1"/>
    <property type="match status" value="2"/>
</dbReference>
<sequence length="159" mass="17153">MNIEGILDYSIKDKVIISLFSFKMMNDLSHVEDISKLKADSDAGNPVAMAKYAWRMIHADGAPLDRPGGAKLALSSANKGCAEGQFTYGFCVFNGLGAEENQAEGVKYFKMAAEQNYGPALQQLGDCFMGGMGVEKNEAEAEKYYQRAKAAGFNPVAAC</sequence>
<proteinExistence type="inferred from homology"/>
<dbReference type="EMBL" id="MLAK01000600">
    <property type="protein sequence ID" value="OHT10861.1"/>
    <property type="molecule type" value="Genomic_DNA"/>
</dbReference>
<gene>
    <name evidence="2" type="ORF">TRFO_19756</name>
</gene>
<accession>A0A1J4KN94</accession>
<dbReference type="InterPro" id="IPR050767">
    <property type="entry name" value="Sel1_AlgK"/>
</dbReference>
<dbReference type="Gene3D" id="1.25.40.10">
    <property type="entry name" value="Tetratricopeptide repeat domain"/>
    <property type="match status" value="1"/>
</dbReference>
<dbReference type="InterPro" id="IPR011990">
    <property type="entry name" value="TPR-like_helical_dom_sf"/>
</dbReference>
<evidence type="ECO:0000313" key="2">
    <source>
        <dbReference type="EMBL" id="OHT10861.1"/>
    </source>
</evidence>
<dbReference type="GeneID" id="94835688"/>
<dbReference type="RefSeq" id="XP_068363997.1">
    <property type="nucleotide sequence ID" value="XM_068500984.1"/>
</dbReference>
<dbReference type="Pfam" id="PF08238">
    <property type="entry name" value="Sel1"/>
    <property type="match status" value="3"/>
</dbReference>
<keyword evidence="3" id="KW-1185">Reference proteome</keyword>
<dbReference type="PANTHER" id="PTHR11102:SF160">
    <property type="entry name" value="ERAD-ASSOCIATED E3 UBIQUITIN-PROTEIN LIGASE COMPONENT HRD3"/>
    <property type="match status" value="1"/>
</dbReference>
<dbReference type="SUPFAM" id="SSF81901">
    <property type="entry name" value="HCP-like"/>
    <property type="match status" value="1"/>
</dbReference>
<evidence type="ECO:0000256" key="1">
    <source>
        <dbReference type="ARBA" id="ARBA00038101"/>
    </source>
</evidence>
<evidence type="ECO:0000313" key="3">
    <source>
        <dbReference type="Proteomes" id="UP000179807"/>
    </source>
</evidence>
<dbReference type="InterPro" id="IPR006597">
    <property type="entry name" value="Sel1-like"/>
</dbReference>
<dbReference type="AlphaFoldDB" id="A0A1J4KN94"/>
<comment type="similarity">
    <text evidence="1">Belongs to the sel-1 family.</text>
</comment>
<name>A0A1J4KN94_9EUKA</name>
<organism evidence="2 3">
    <name type="scientific">Tritrichomonas foetus</name>
    <dbReference type="NCBI Taxonomy" id="1144522"/>
    <lineage>
        <taxon>Eukaryota</taxon>
        <taxon>Metamonada</taxon>
        <taxon>Parabasalia</taxon>
        <taxon>Tritrichomonadida</taxon>
        <taxon>Tritrichomonadidae</taxon>
        <taxon>Tritrichomonas</taxon>
    </lineage>
</organism>
<dbReference type="PANTHER" id="PTHR11102">
    <property type="entry name" value="SEL-1-LIKE PROTEIN"/>
    <property type="match status" value="1"/>
</dbReference>